<dbReference type="PANTHER" id="PTHR18895">
    <property type="entry name" value="HEMK METHYLTRANSFERASE"/>
    <property type="match status" value="1"/>
</dbReference>
<evidence type="ECO:0000256" key="4">
    <source>
        <dbReference type="HAMAP-Rule" id="MF_02126"/>
    </source>
</evidence>
<dbReference type="AlphaFoldDB" id="A0A0D1XD66"/>
<reference evidence="8 10" key="2">
    <citation type="submission" date="2016-10" db="EMBL/GenBank/DDBJ databases">
        <authorList>
            <person name="de Groot N.N."/>
        </authorList>
    </citation>
    <scope>NUCLEOTIDE SEQUENCE [LARGE SCALE GENOMIC DNA]</scope>
    <source>
        <strain evidence="8 10">DSM 2895</strain>
    </source>
</reference>
<keyword evidence="2 4" id="KW-0808">Transferase</keyword>
<dbReference type="InterPro" id="IPR004556">
    <property type="entry name" value="HemK-like"/>
</dbReference>
<dbReference type="InterPro" id="IPR019874">
    <property type="entry name" value="RF_methyltr_PrmC"/>
</dbReference>
<dbReference type="NCBIfam" id="TIGR00536">
    <property type="entry name" value="hemK_fam"/>
    <property type="match status" value="1"/>
</dbReference>
<evidence type="ECO:0000259" key="6">
    <source>
        <dbReference type="Pfam" id="PF17827"/>
    </source>
</evidence>
<dbReference type="Pfam" id="PF17827">
    <property type="entry name" value="PrmC_N"/>
    <property type="match status" value="1"/>
</dbReference>
<dbReference type="EMBL" id="LGUG01000004">
    <property type="protein sequence ID" value="KON94493.1"/>
    <property type="molecule type" value="Genomic_DNA"/>
</dbReference>
<dbReference type="NCBIfam" id="TIGR03534">
    <property type="entry name" value="RF_mod_PrmC"/>
    <property type="match status" value="1"/>
</dbReference>
<evidence type="ECO:0000313" key="9">
    <source>
        <dbReference type="Proteomes" id="UP000037269"/>
    </source>
</evidence>
<evidence type="ECO:0000313" key="7">
    <source>
        <dbReference type="EMBL" id="KON94493.1"/>
    </source>
</evidence>
<dbReference type="InterPro" id="IPR029063">
    <property type="entry name" value="SAM-dependent_MTases_sf"/>
</dbReference>
<dbReference type="Gene3D" id="3.40.50.150">
    <property type="entry name" value="Vaccinia Virus protein VP39"/>
    <property type="match status" value="1"/>
</dbReference>
<keyword evidence="3 4" id="KW-0949">S-adenosyl-L-methionine</keyword>
<accession>A0A0D1XD66</accession>
<dbReference type="InterPro" id="IPR025714">
    <property type="entry name" value="Methyltranfer_dom"/>
</dbReference>
<evidence type="ECO:0000256" key="1">
    <source>
        <dbReference type="ARBA" id="ARBA00022603"/>
    </source>
</evidence>
<feature type="binding site" evidence="4">
    <location>
        <begin position="127"/>
        <end position="131"/>
    </location>
    <ligand>
        <name>S-adenosyl-L-methionine</name>
        <dbReference type="ChEBI" id="CHEBI:59789"/>
    </ligand>
</feature>
<dbReference type="InterPro" id="IPR050320">
    <property type="entry name" value="N5-glutamine_MTase"/>
</dbReference>
<dbReference type="STRING" id="47500.AF333_02290"/>
<dbReference type="HAMAP" id="MF_02126">
    <property type="entry name" value="RF_methyltr_PrmC"/>
    <property type="match status" value="1"/>
</dbReference>
<dbReference type="PATRIC" id="fig|47500.8.peg.2795"/>
<dbReference type="InterPro" id="IPR002052">
    <property type="entry name" value="DNA_methylase_N6_adenine_CS"/>
</dbReference>
<evidence type="ECO:0000256" key="3">
    <source>
        <dbReference type="ARBA" id="ARBA00022691"/>
    </source>
</evidence>
<evidence type="ECO:0000313" key="10">
    <source>
        <dbReference type="Proteomes" id="UP000182836"/>
    </source>
</evidence>
<proteinExistence type="inferred from homology"/>
<dbReference type="Proteomes" id="UP000037269">
    <property type="component" value="Unassembled WGS sequence"/>
</dbReference>
<dbReference type="PANTHER" id="PTHR18895:SF74">
    <property type="entry name" value="MTRF1L RELEASE FACTOR GLUTAMINE METHYLTRANSFERASE"/>
    <property type="match status" value="1"/>
</dbReference>
<dbReference type="EMBL" id="FNED01000004">
    <property type="protein sequence ID" value="SDI44150.1"/>
    <property type="molecule type" value="Genomic_DNA"/>
</dbReference>
<dbReference type="Proteomes" id="UP000182836">
    <property type="component" value="Unassembled WGS sequence"/>
</dbReference>
<comment type="catalytic activity">
    <reaction evidence="4">
        <text>L-glutaminyl-[peptide chain release factor] + S-adenosyl-L-methionine = N(5)-methyl-L-glutaminyl-[peptide chain release factor] + S-adenosyl-L-homocysteine + H(+)</text>
        <dbReference type="Rhea" id="RHEA:42896"/>
        <dbReference type="Rhea" id="RHEA-COMP:10271"/>
        <dbReference type="Rhea" id="RHEA-COMP:10272"/>
        <dbReference type="ChEBI" id="CHEBI:15378"/>
        <dbReference type="ChEBI" id="CHEBI:30011"/>
        <dbReference type="ChEBI" id="CHEBI:57856"/>
        <dbReference type="ChEBI" id="CHEBI:59789"/>
        <dbReference type="ChEBI" id="CHEBI:61891"/>
        <dbReference type="EC" id="2.1.1.297"/>
    </reaction>
</comment>
<comment type="caution">
    <text evidence="4">Lacks conserved residue(s) required for the propagation of feature annotation.</text>
</comment>
<evidence type="ECO:0000256" key="2">
    <source>
        <dbReference type="ARBA" id="ARBA00022679"/>
    </source>
</evidence>
<evidence type="ECO:0000259" key="5">
    <source>
        <dbReference type="Pfam" id="PF13847"/>
    </source>
</evidence>
<evidence type="ECO:0000313" key="8">
    <source>
        <dbReference type="EMBL" id="SDI44150.1"/>
    </source>
</evidence>
<dbReference type="OrthoDB" id="9800643at2"/>
<reference evidence="7 9" key="1">
    <citation type="submission" date="2015-07" db="EMBL/GenBank/DDBJ databases">
        <title>Fjat-14205 dsm 2895.</title>
        <authorList>
            <person name="Liu B."/>
            <person name="Wang J."/>
            <person name="Zhu Y."/>
            <person name="Liu G."/>
            <person name="Chen Q."/>
            <person name="Chen Z."/>
            <person name="Lan J."/>
            <person name="Che J."/>
            <person name="Ge C."/>
            <person name="Shi H."/>
            <person name="Pan Z."/>
            <person name="Liu X."/>
        </authorList>
    </citation>
    <scope>NUCLEOTIDE SEQUENCE [LARGE SCALE GENOMIC DNA]</scope>
    <source>
        <strain evidence="7 9">DSM 2895</strain>
    </source>
</reference>
<dbReference type="EC" id="2.1.1.297" evidence="4"/>
<dbReference type="GO" id="GO:0032259">
    <property type="term" value="P:methylation"/>
    <property type="evidence" value="ECO:0007669"/>
    <property type="project" value="UniProtKB-KW"/>
</dbReference>
<sequence>MSATTVREALQKASHFLRENNIDDAAFLAEYAIRYALGWDRTRFISGMSQSLTEEEWDRIEAIIRRRAAGEPMQYIVGSQEFYGLEFEVNPSVLIPRPETELLVEEVVKRSRELWSEDAELSVVDIGTGSGAIAVTLAVIGGTSWKVMATDIAEESLTTARLNAERHCVEHKLSFVQGNLLDPLLQQEHTVDILVSNPPYIPSFDVTQLDIQVKDHEPLRALDGGEDGLDFYRQMIQGLPCILKARALLGWEVGIHQAEIVRGWLEDTGLFSEVYIVRDLADIGRHVISVRV</sequence>
<dbReference type="Gene3D" id="1.10.8.10">
    <property type="entry name" value="DNA helicase RuvA subunit, C-terminal domain"/>
    <property type="match status" value="1"/>
</dbReference>
<keyword evidence="9" id="KW-1185">Reference proteome</keyword>
<feature type="domain" description="Methyltransferase" evidence="5">
    <location>
        <begin position="118"/>
        <end position="197"/>
    </location>
</feature>
<dbReference type="CDD" id="cd02440">
    <property type="entry name" value="AdoMet_MTases"/>
    <property type="match status" value="1"/>
</dbReference>
<organism evidence="7 9">
    <name type="scientific">Aneurinibacillus migulanus</name>
    <name type="common">Bacillus migulanus</name>
    <dbReference type="NCBI Taxonomy" id="47500"/>
    <lineage>
        <taxon>Bacteria</taxon>
        <taxon>Bacillati</taxon>
        <taxon>Bacillota</taxon>
        <taxon>Bacilli</taxon>
        <taxon>Bacillales</taxon>
        <taxon>Paenibacillaceae</taxon>
        <taxon>Aneurinibacillus group</taxon>
        <taxon>Aneurinibacillus</taxon>
    </lineage>
</organism>
<comment type="similarity">
    <text evidence="4">Belongs to the protein N5-glutamine methyltransferase family. PrmC subfamily.</text>
</comment>
<feature type="binding site" evidence="4">
    <location>
        <begin position="197"/>
        <end position="200"/>
    </location>
    <ligand>
        <name>substrate</name>
    </ligand>
</feature>
<dbReference type="PROSITE" id="PS00092">
    <property type="entry name" value="N6_MTASE"/>
    <property type="match status" value="1"/>
</dbReference>
<dbReference type="SUPFAM" id="SSF53335">
    <property type="entry name" value="S-adenosyl-L-methionine-dependent methyltransferases"/>
    <property type="match status" value="1"/>
</dbReference>
<dbReference type="Pfam" id="PF13847">
    <property type="entry name" value="Methyltransf_31"/>
    <property type="match status" value="1"/>
</dbReference>
<protein>
    <recommendedName>
        <fullName evidence="4">Release factor glutamine methyltransferase</fullName>
        <shortName evidence="4">RF MTase</shortName>
        <ecNumber evidence="4">2.1.1.297</ecNumber>
    </recommendedName>
    <alternativeName>
        <fullName evidence="4">N5-glutamine methyltransferase PrmC</fullName>
    </alternativeName>
    <alternativeName>
        <fullName evidence="4">Protein-(glutamine-N5) MTase PrmC</fullName>
    </alternativeName>
    <alternativeName>
        <fullName evidence="4">Protein-glutamine N-methyltransferase PrmC</fullName>
    </alternativeName>
</protein>
<dbReference type="InterPro" id="IPR040758">
    <property type="entry name" value="PrmC_N"/>
</dbReference>
<dbReference type="RefSeq" id="WP_043067542.1">
    <property type="nucleotide sequence ID" value="NZ_BJOA01000164.1"/>
</dbReference>
<gene>
    <name evidence="4" type="primary">prmC</name>
    <name evidence="7" type="ORF">AF333_02290</name>
    <name evidence="8" type="ORF">SAMN04487909_10427</name>
</gene>
<feature type="binding site" evidence="4">
    <location>
        <position position="197"/>
    </location>
    <ligand>
        <name>S-adenosyl-L-methionine</name>
        <dbReference type="ChEBI" id="CHEBI:59789"/>
    </ligand>
</feature>
<dbReference type="GO" id="GO:0003676">
    <property type="term" value="F:nucleic acid binding"/>
    <property type="evidence" value="ECO:0007669"/>
    <property type="project" value="InterPro"/>
</dbReference>
<dbReference type="GO" id="GO:0102559">
    <property type="term" value="F:peptide chain release factor N(5)-glutamine methyltransferase activity"/>
    <property type="evidence" value="ECO:0007669"/>
    <property type="project" value="UniProtKB-EC"/>
</dbReference>
<feature type="domain" description="Release factor glutamine methyltransferase N-terminal" evidence="6">
    <location>
        <begin position="8"/>
        <end position="78"/>
    </location>
</feature>
<name>A0A0D1XD66_ANEMI</name>
<feature type="binding site" evidence="4">
    <location>
        <position position="151"/>
    </location>
    <ligand>
        <name>S-adenosyl-L-methionine</name>
        <dbReference type="ChEBI" id="CHEBI:59789"/>
    </ligand>
</feature>
<keyword evidence="1 4" id="KW-0489">Methyltransferase</keyword>
<comment type="function">
    <text evidence="4">Methylates the class 1 translation termination release factors RF1/PrfA and RF2/PrfB on the glutamine residue of the universally conserved GGQ motif.</text>
</comment>
<dbReference type="GeneID" id="42304042"/>